<dbReference type="SUPFAM" id="SSF82199">
    <property type="entry name" value="SET domain"/>
    <property type="match status" value="1"/>
</dbReference>
<evidence type="ECO:0000256" key="4">
    <source>
        <dbReference type="ARBA" id="ARBA00015839"/>
    </source>
</evidence>
<keyword evidence="6 14" id="KW-0489">Methyltransferase</keyword>
<feature type="compositionally biased region" description="Low complexity" evidence="16">
    <location>
        <begin position="108"/>
        <end position="121"/>
    </location>
</feature>
<dbReference type="InterPro" id="IPR046341">
    <property type="entry name" value="SET_dom_sf"/>
</dbReference>
<dbReference type="PIRSF" id="PIRSF037104">
    <property type="entry name" value="Histone_H3-K4_mtfrase_Set1_fun"/>
    <property type="match status" value="1"/>
</dbReference>
<dbReference type="InterPro" id="IPR024636">
    <property type="entry name" value="SET_assoc"/>
</dbReference>
<evidence type="ECO:0000256" key="2">
    <source>
        <dbReference type="ARBA" id="ARBA00004286"/>
    </source>
</evidence>
<feature type="compositionally biased region" description="Polar residues" evidence="16">
    <location>
        <begin position="664"/>
        <end position="674"/>
    </location>
</feature>
<dbReference type="Pfam" id="PF11767">
    <property type="entry name" value="SET_assoc"/>
    <property type="match status" value="1"/>
</dbReference>
<dbReference type="Pfam" id="PF00856">
    <property type="entry name" value="SET"/>
    <property type="match status" value="1"/>
</dbReference>
<keyword evidence="10 14" id="KW-0539">Nucleus</keyword>
<accession>A0AA35NKQ0</accession>
<evidence type="ECO:0000256" key="8">
    <source>
        <dbReference type="ARBA" id="ARBA00022691"/>
    </source>
</evidence>
<dbReference type="PROSITE" id="PS50868">
    <property type="entry name" value="POST_SET"/>
    <property type="match status" value="1"/>
</dbReference>
<evidence type="ECO:0000256" key="3">
    <source>
        <dbReference type="ARBA" id="ARBA00012182"/>
    </source>
</evidence>
<dbReference type="EMBL" id="OX365926">
    <property type="protein sequence ID" value="CAI4051896.1"/>
    <property type="molecule type" value="Genomic_DNA"/>
</dbReference>
<dbReference type="PANTHER" id="PTHR45814">
    <property type="entry name" value="HISTONE-LYSINE N-METHYLTRANSFERASE SETD1"/>
    <property type="match status" value="1"/>
</dbReference>
<evidence type="ECO:0000256" key="1">
    <source>
        <dbReference type="ARBA" id="ARBA00004123"/>
    </source>
</evidence>
<evidence type="ECO:0000256" key="5">
    <source>
        <dbReference type="ARBA" id="ARBA00022454"/>
    </source>
</evidence>
<dbReference type="Gene3D" id="2.170.270.10">
    <property type="entry name" value="SET domain"/>
    <property type="match status" value="1"/>
</dbReference>
<dbReference type="GO" id="GO:0045944">
    <property type="term" value="P:positive regulation of transcription by RNA polymerase II"/>
    <property type="evidence" value="ECO:0007669"/>
    <property type="project" value="UniProtKB-ARBA"/>
</dbReference>
<dbReference type="SMART" id="SM00317">
    <property type="entry name" value="SET"/>
    <property type="match status" value="1"/>
</dbReference>
<evidence type="ECO:0000256" key="12">
    <source>
        <dbReference type="ARBA" id="ARBA00047583"/>
    </source>
</evidence>
<evidence type="ECO:0000313" key="19">
    <source>
        <dbReference type="EMBL" id="CAI4051896.1"/>
    </source>
</evidence>
<dbReference type="InterPro" id="IPR017111">
    <property type="entry name" value="Set1_fungi"/>
</dbReference>
<protein>
    <recommendedName>
        <fullName evidence="4 14">Histone-lysine N-methyltransferase, H3 lysine-4 specific</fullName>
        <ecNumber evidence="3 14">2.1.1.354</ecNumber>
    </recommendedName>
</protein>
<feature type="compositionally biased region" description="Basic and acidic residues" evidence="16">
    <location>
        <begin position="703"/>
        <end position="721"/>
    </location>
</feature>
<dbReference type="InterPro" id="IPR012677">
    <property type="entry name" value="Nucleotide-bd_a/b_plait_sf"/>
</dbReference>
<comment type="subcellular location">
    <subcellularLocation>
        <location evidence="2">Chromosome</location>
    </subcellularLocation>
    <subcellularLocation>
        <location evidence="1 14">Nucleus</location>
    </subcellularLocation>
</comment>
<evidence type="ECO:0000256" key="13">
    <source>
        <dbReference type="ARBA" id="ARBA00049129"/>
    </source>
</evidence>
<feature type="domain" description="SET" evidence="17">
    <location>
        <begin position="949"/>
        <end position="1066"/>
    </location>
</feature>
<gene>
    <name evidence="19" type="primary">SUVC15G2770</name>
    <name evidence="19" type="ORF">SUVC_15G2770</name>
</gene>
<feature type="region of interest" description="Disordered" evidence="16">
    <location>
        <begin position="620"/>
        <end position="721"/>
    </location>
</feature>
<feature type="region of interest" description="Disordered" evidence="16">
    <location>
        <begin position="875"/>
        <end position="918"/>
    </location>
</feature>
<dbReference type="Proteomes" id="UP001162090">
    <property type="component" value="Chromosome 15"/>
</dbReference>
<comment type="catalytic activity">
    <reaction evidence="13">
        <text>N(6),N(6)-dimethyl-L-lysyl(4)-[histone H3] + S-adenosyl-L-methionine = N(6),N(6),N(6)-trimethyl-L-lysyl(4)-[histone H3] + S-adenosyl-L-homocysteine + H(+)</text>
        <dbReference type="Rhea" id="RHEA:60272"/>
        <dbReference type="Rhea" id="RHEA-COMP:15537"/>
        <dbReference type="Rhea" id="RHEA-COMP:15540"/>
        <dbReference type="ChEBI" id="CHEBI:15378"/>
        <dbReference type="ChEBI" id="CHEBI:57856"/>
        <dbReference type="ChEBI" id="CHEBI:59789"/>
        <dbReference type="ChEBI" id="CHEBI:61961"/>
        <dbReference type="ChEBI" id="CHEBI:61976"/>
    </reaction>
</comment>
<dbReference type="GO" id="GO:0005694">
    <property type="term" value="C:chromosome"/>
    <property type="evidence" value="ECO:0007669"/>
    <property type="project" value="UniProtKB-SubCell"/>
</dbReference>
<keyword evidence="15" id="KW-0175">Coiled coil</keyword>
<dbReference type="InterPro" id="IPR048669">
    <property type="entry name" value="SET1_RBD"/>
</dbReference>
<keyword evidence="9 14" id="KW-0156">Chromatin regulator</keyword>
<feature type="coiled-coil region" evidence="15">
    <location>
        <begin position="349"/>
        <end position="387"/>
    </location>
</feature>
<feature type="compositionally biased region" description="Basic and acidic residues" evidence="16">
    <location>
        <begin position="879"/>
        <end position="901"/>
    </location>
</feature>
<dbReference type="Pfam" id="PF11764">
    <property type="entry name" value="N-SET"/>
    <property type="match status" value="1"/>
</dbReference>
<feature type="compositionally biased region" description="Polar residues" evidence="16">
    <location>
        <begin position="10"/>
        <end position="26"/>
    </location>
</feature>
<feature type="domain" description="Post-SET" evidence="18">
    <location>
        <begin position="1075"/>
        <end position="1091"/>
    </location>
</feature>
<dbReference type="GO" id="GO:0032259">
    <property type="term" value="P:methylation"/>
    <property type="evidence" value="ECO:0007669"/>
    <property type="project" value="UniProtKB-KW"/>
</dbReference>
<dbReference type="PROSITE" id="PS50280">
    <property type="entry name" value="SET"/>
    <property type="match status" value="1"/>
</dbReference>
<dbReference type="InterPro" id="IPR003616">
    <property type="entry name" value="Post-SET_dom"/>
</dbReference>
<dbReference type="InterPro" id="IPR001214">
    <property type="entry name" value="SET_dom"/>
</dbReference>
<keyword evidence="7 14" id="KW-0808">Transferase</keyword>
<sequence length="1091" mass="125052">MSGYYRRTHPSSGQYKHSQEQSQYSRPGQYRYPNDHSYQQYPNQYNQRRHYNHDESSRRRYSDDRPHSLNSTNTRHSYYGSNDNQSGTYVNNKSDVNNGRGLPQSRYSNTSANTASTSSNTPLHTDSALLLQQRPPSVLRYNTDVLKSKFHYFDPIKGEFSNKDKMISWKATDKEFAETGYYVVKELQDGQFKFKVKHRHPEIKASDPRNENATAANGKVASHRKCRKSLVLLPRISYDKYSLGPPPPCEIVVYPTQDSTTFNIQDVSIKNYFKKYGEISHFEAFNDPSSALPLNVYLIKYTSPDGKLNDAAKSAFNAVRKHESSGCFIMGFSFNIVLNKNSILNNIIAKFVETNVKNLQKLQEDLKKAKEKEMEKEKEKVKEIQSKEINLPKEPKVDTLSHASGYEKKIPYDLLGVVNNRPVLHVSKIFVTKHGFRVEDFKYKLRGYRCARFIDHPTGIYIIFNDIAHAQTCSNAESGKLTIMSRSRRMPILIKFHLILPRFQNRTRFNGPGASTTSADVPVEYESKEEFIDATAKQILKDLEKALHVDIKKRLIGPTVFDTLDHANFPEVLAKRELREKEKKQEIASKIAENELKRKGEAKRDFDLFGLYGGYAKSQKRSLDRRNSLTMDRTSLKRKKLSKGIKPMAHLLNEETDSKEATPYNDSGTPFSNDRFSKEDEEEEDENMTSSTSSSSEEEEEGGTDKKFKSESEPTTPESDHLHVIKSLLPDENGSLDILDTPLMYKPTATEIPEPVYPPEEYDLKYSQTLSPLDLQNAIKDEEDMLILKELLNSYTVTSAPEAGALLEYKTWKSRTQKVEEEKASDWQIKLNGTLFDSELQPISSFKAEGFRKIADKLKVNYLPHRRKIHQPLNTVNIHNEKNEYTPELSQREESSTKEPSDSVPQEVSSSRDNRASNRRFQQNIEAQKAAIGTESELLSLNQLNKRKKPVMFARSAIHNWGLYALDSIAAKEMIIEYVGERIRQPVAEMREKRYLKNGIGSSYLFRVDENTVIDATKKGGIARFINHCCDPNCTAKIIKVGGRRRIVIYALRDIGANEELTYDYKFEREQDDEERLPCLCGAPNCKGFLN</sequence>
<evidence type="ECO:0000256" key="6">
    <source>
        <dbReference type="ARBA" id="ARBA00022603"/>
    </source>
</evidence>
<keyword evidence="8 14" id="KW-0949">S-adenosyl-L-methionine</keyword>
<evidence type="ECO:0000256" key="9">
    <source>
        <dbReference type="ARBA" id="ARBA00022853"/>
    </source>
</evidence>
<dbReference type="Gene3D" id="3.30.70.330">
    <property type="match status" value="1"/>
</dbReference>
<reference evidence="19" key="1">
    <citation type="submission" date="2022-10" db="EMBL/GenBank/DDBJ databases">
        <authorList>
            <person name="Byrne P K."/>
        </authorList>
    </citation>
    <scope>NUCLEOTIDE SEQUENCE</scope>
    <source>
        <strain evidence="19">CBS7001</strain>
    </source>
</reference>
<dbReference type="AlphaFoldDB" id="A0AA35NKQ0"/>
<dbReference type="InterPro" id="IPR024657">
    <property type="entry name" value="COMPASS_Set1_N-SET"/>
</dbReference>
<dbReference type="PANTHER" id="PTHR45814:SF2">
    <property type="entry name" value="HISTONE-LYSINE N-METHYLTRANSFERASE SETD1"/>
    <property type="match status" value="1"/>
</dbReference>
<feature type="region of interest" description="Disordered" evidence="16">
    <location>
        <begin position="1"/>
        <end position="123"/>
    </location>
</feature>
<dbReference type="EC" id="2.1.1.354" evidence="3 14"/>
<proteinExistence type="predicted"/>
<evidence type="ECO:0000256" key="7">
    <source>
        <dbReference type="ARBA" id="ARBA00022679"/>
    </source>
</evidence>
<comment type="subunit">
    <text evidence="14">Component of the COMPASS (Set1C) complex.</text>
</comment>
<evidence type="ECO:0000256" key="14">
    <source>
        <dbReference type="PIRNR" id="PIRNR037104"/>
    </source>
</evidence>
<evidence type="ECO:0000256" key="16">
    <source>
        <dbReference type="SAM" id="MobiDB-lite"/>
    </source>
</evidence>
<comment type="function">
    <text evidence="14">Catalytic component of the COMPASS (Set1C) complex that specifically mono-, di- and trimethylates histone H3 to form H3K4me1/2/3. COMPASS recognizes ubiquitinated H2B on one face of the nucleosome which stimulates the methylation of H3 on the opposing face.</text>
</comment>
<dbReference type="SMART" id="SM00508">
    <property type="entry name" value="PostSET"/>
    <property type="match status" value="1"/>
</dbReference>
<name>A0AA35NKQ0_SACUV</name>
<comment type="catalytic activity">
    <reaction evidence="12">
        <text>N(6)-methyl-L-lysyl(4)-[histone H3] + S-adenosyl-L-methionine = N(6),N(6)-dimethyl-L-lysyl(4)-[histone H3] + S-adenosyl-L-homocysteine + H(+)</text>
        <dbReference type="Rhea" id="RHEA:60268"/>
        <dbReference type="Rhea" id="RHEA-COMP:15540"/>
        <dbReference type="Rhea" id="RHEA-COMP:15543"/>
        <dbReference type="ChEBI" id="CHEBI:15378"/>
        <dbReference type="ChEBI" id="CHEBI:57856"/>
        <dbReference type="ChEBI" id="CHEBI:59789"/>
        <dbReference type="ChEBI" id="CHEBI:61929"/>
        <dbReference type="ChEBI" id="CHEBI:61976"/>
    </reaction>
</comment>
<keyword evidence="5 14" id="KW-0158">Chromosome</keyword>
<dbReference type="Pfam" id="PF21569">
    <property type="entry name" value="SET1_RBD"/>
    <property type="match status" value="1"/>
</dbReference>
<evidence type="ECO:0000313" key="20">
    <source>
        <dbReference type="Proteomes" id="UP001162090"/>
    </source>
</evidence>
<feature type="region of interest" description="Disordered" evidence="16">
    <location>
        <begin position="200"/>
        <end position="219"/>
    </location>
</feature>
<evidence type="ECO:0000256" key="11">
    <source>
        <dbReference type="ARBA" id="ARBA00047571"/>
    </source>
</evidence>
<evidence type="ECO:0000256" key="10">
    <source>
        <dbReference type="ARBA" id="ARBA00023242"/>
    </source>
</evidence>
<evidence type="ECO:0000256" key="15">
    <source>
        <dbReference type="SAM" id="Coils"/>
    </source>
</evidence>
<dbReference type="CDD" id="cd20072">
    <property type="entry name" value="SET_SET1"/>
    <property type="match status" value="1"/>
</dbReference>
<dbReference type="CDD" id="cd12302">
    <property type="entry name" value="RRM_scSet1p_like"/>
    <property type="match status" value="1"/>
</dbReference>
<dbReference type="PROSITE" id="PS51572">
    <property type="entry name" value="SAM_MT43_1"/>
    <property type="match status" value="1"/>
</dbReference>
<organism evidence="19 20">
    <name type="scientific">Saccharomyces uvarum</name>
    <name type="common">Yeast</name>
    <name type="synonym">Saccharomyces bayanus var. uvarum</name>
    <dbReference type="NCBI Taxonomy" id="230603"/>
    <lineage>
        <taxon>Eukaryota</taxon>
        <taxon>Fungi</taxon>
        <taxon>Dikarya</taxon>
        <taxon>Ascomycota</taxon>
        <taxon>Saccharomycotina</taxon>
        <taxon>Saccharomycetes</taxon>
        <taxon>Saccharomycetales</taxon>
        <taxon>Saccharomycetaceae</taxon>
        <taxon>Saccharomyces</taxon>
    </lineage>
</organism>
<feature type="compositionally biased region" description="Polar residues" evidence="16">
    <location>
        <begin position="68"/>
        <end position="97"/>
    </location>
</feature>
<dbReference type="SMART" id="SM01291">
    <property type="entry name" value="N-SET"/>
    <property type="match status" value="1"/>
</dbReference>
<dbReference type="GO" id="GO:0140999">
    <property type="term" value="F:histone H3K4 trimethyltransferase activity"/>
    <property type="evidence" value="ECO:0007669"/>
    <property type="project" value="UniProtKB-EC"/>
</dbReference>
<comment type="catalytic activity">
    <reaction evidence="11 14">
        <text>L-lysyl(4)-[histone H3] + 3 S-adenosyl-L-methionine = N(6),N(6),N(6)-trimethyl-L-lysyl(4)-[histone H3] + 3 S-adenosyl-L-homocysteine + 3 H(+)</text>
        <dbReference type="Rhea" id="RHEA:60260"/>
        <dbReference type="Rhea" id="RHEA-COMP:15537"/>
        <dbReference type="Rhea" id="RHEA-COMP:15547"/>
        <dbReference type="ChEBI" id="CHEBI:15378"/>
        <dbReference type="ChEBI" id="CHEBI:29969"/>
        <dbReference type="ChEBI" id="CHEBI:57856"/>
        <dbReference type="ChEBI" id="CHEBI:59789"/>
        <dbReference type="ChEBI" id="CHEBI:61961"/>
        <dbReference type="EC" id="2.1.1.354"/>
    </reaction>
</comment>
<dbReference type="FunFam" id="2.170.270.10:FF:000056">
    <property type="entry name" value="Histone-lysine N-methyltransferase, H3 lysine-4 specific"/>
    <property type="match status" value="1"/>
</dbReference>
<evidence type="ECO:0000259" key="18">
    <source>
        <dbReference type="PROSITE" id="PS50868"/>
    </source>
</evidence>
<evidence type="ECO:0000259" key="17">
    <source>
        <dbReference type="PROSITE" id="PS50280"/>
    </source>
</evidence>
<feature type="compositionally biased region" description="Basic and acidic residues" evidence="16">
    <location>
        <begin position="52"/>
        <end position="67"/>
    </location>
</feature>
<dbReference type="GO" id="GO:0048188">
    <property type="term" value="C:Set1C/COMPASS complex"/>
    <property type="evidence" value="ECO:0007669"/>
    <property type="project" value="InterPro"/>
</dbReference>
<dbReference type="InterPro" id="IPR044570">
    <property type="entry name" value="Set1-like"/>
</dbReference>